<dbReference type="EMBL" id="CP151501">
    <property type="protein sequence ID" value="WZN59425.1"/>
    <property type="molecule type" value="Genomic_DNA"/>
</dbReference>
<dbReference type="AlphaFoldDB" id="A0AAX4NZ88"/>
<reference evidence="1 2" key="1">
    <citation type="submission" date="2024-03" db="EMBL/GenBank/DDBJ databases">
        <title>Complete genome sequence of the green alga Chloropicon roscoffensis RCC1871.</title>
        <authorList>
            <person name="Lemieux C."/>
            <person name="Pombert J.-F."/>
            <person name="Otis C."/>
            <person name="Turmel M."/>
        </authorList>
    </citation>
    <scope>NUCLEOTIDE SEQUENCE [LARGE SCALE GENOMIC DNA]</scope>
    <source>
        <strain evidence="1 2">RCC1871</strain>
    </source>
</reference>
<evidence type="ECO:0000313" key="1">
    <source>
        <dbReference type="EMBL" id="WZN59425.1"/>
    </source>
</evidence>
<dbReference type="Proteomes" id="UP001472866">
    <property type="component" value="Chromosome 01"/>
</dbReference>
<evidence type="ECO:0000313" key="2">
    <source>
        <dbReference type="Proteomes" id="UP001472866"/>
    </source>
</evidence>
<gene>
    <name evidence="1" type="ORF">HKI87_01g09510</name>
</gene>
<sequence length="205" mass="22706">MIPVCATTLSSFVWEDSIAPSVGCTLKKNKEGKETRQGSKEAQAAKAFGASAFRAKRQRQNTGFVGKAGFFGDVVHVGQVRVSTVVFVLCLLEAILWTSCLLSSSSALKTDALETEHYLVRETENLKSSLTCKSCDKLVRSLPLQRSSETKQHLILEKRWAQRLSTVYSDFHFDWNVPLRENFQLEASILDKGIPGPFAGVQAIH</sequence>
<protein>
    <submittedName>
        <fullName evidence="1">Uncharacterized protein</fullName>
    </submittedName>
</protein>
<name>A0AAX4NZ88_9CHLO</name>
<proteinExistence type="predicted"/>
<accession>A0AAX4NZ88</accession>
<keyword evidence="2" id="KW-1185">Reference proteome</keyword>
<organism evidence="1 2">
    <name type="scientific">Chloropicon roscoffensis</name>
    <dbReference type="NCBI Taxonomy" id="1461544"/>
    <lineage>
        <taxon>Eukaryota</taxon>
        <taxon>Viridiplantae</taxon>
        <taxon>Chlorophyta</taxon>
        <taxon>Chloropicophyceae</taxon>
        <taxon>Chloropicales</taxon>
        <taxon>Chloropicaceae</taxon>
        <taxon>Chloropicon</taxon>
    </lineage>
</organism>